<gene>
    <name evidence="1" type="ORF">G1H10_26665</name>
</gene>
<dbReference type="GO" id="GO:0003677">
    <property type="term" value="F:DNA binding"/>
    <property type="evidence" value="ECO:0007669"/>
    <property type="project" value="UniProtKB-KW"/>
</dbReference>
<dbReference type="InterPro" id="IPR009351">
    <property type="entry name" value="AlkZ-like"/>
</dbReference>
<dbReference type="Pfam" id="PF06224">
    <property type="entry name" value="AlkZ-like"/>
    <property type="match status" value="1"/>
</dbReference>
<dbReference type="PANTHER" id="PTHR38479:SF2">
    <property type="entry name" value="WINGED HELIX DNA-BINDING DOMAIN-CONTAINING PROTEIN"/>
    <property type="match status" value="1"/>
</dbReference>
<sequence>MSFASATLTGVLSISVEQRRARLVRRHRLAPECAASSVVDAADSVVVLHATDPATVYLSALARCPDASLADISTAMYDERTLVKMIGMRRTMFVAPTPLAPVVHAAAGLEIAARLRRQLVKQLQTLPTEPEIGDDVESWLADVETSTERALAGMGEAFANELAEAEPRLRTAILPTTEKKWDVKQNITSRVLTLMGADGRLVRGRPGGTWLSRMHRWMSTRELWPDGMPETPELEARVALARAWLRAFGPGTVADLKWWTGWTLGSTRKVLTEIDTVEVDLDGDVGVVLADDVEPEEAVEPSAALLPALDPTPMGWQQRDFYLGPHREPLFDRNGNIGPTVWWDGRIVGGWGMKNGEIVWRMLEDVGAEAETAVAKVAAGLQDRLEAATVVPSFRTPLETSLTT</sequence>
<proteinExistence type="predicted"/>
<comment type="caution">
    <text evidence="1">The sequence shown here is derived from an EMBL/GenBank/DDBJ whole genome shotgun (WGS) entry which is preliminary data.</text>
</comment>
<reference evidence="1 2" key="1">
    <citation type="submission" date="2020-02" db="EMBL/GenBank/DDBJ databases">
        <authorList>
            <person name="Li X.-J."/>
            <person name="Han X.-M."/>
        </authorList>
    </citation>
    <scope>NUCLEOTIDE SEQUENCE [LARGE SCALE GENOMIC DNA]</scope>
    <source>
        <strain evidence="1 2">CCTCC AB 2017055</strain>
    </source>
</reference>
<dbReference type="EMBL" id="JAAGOA010000025">
    <property type="protein sequence ID" value="NEE03756.1"/>
    <property type="molecule type" value="Genomic_DNA"/>
</dbReference>
<name>A0A6L9SET9_9ACTN</name>
<keyword evidence="2" id="KW-1185">Reference proteome</keyword>
<evidence type="ECO:0000313" key="2">
    <source>
        <dbReference type="Proteomes" id="UP000475214"/>
    </source>
</evidence>
<keyword evidence="1" id="KW-0238">DNA-binding</keyword>
<dbReference type="PANTHER" id="PTHR38479">
    <property type="entry name" value="LMO0824 PROTEIN"/>
    <property type="match status" value="1"/>
</dbReference>
<dbReference type="Proteomes" id="UP000475214">
    <property type="component" value="Unassembled WGS sequence"/>
</dbReference>
<organism evidence="1 2">
    <name type="scientific">Phytoactinopolyspora halotolerans</name>
    <dbReference type="NCBI Taxonomy" id="1981512"/>
    <lineage>
        <taxon>Bacteria</taxon>
        <taxon>Bacillati</taxon>
        <taxon>Actinomycetota</taxon>
        <taxon>Actinomycetes</taxon>
        <taxon>Jiangellales</taxon>
        <taxon>Jiangellaceae</taxon>
        <taxon>Phytoactinopolyspora</taxon>
    </lineage>
</organism>
<evidence type="ECO:0000313" key="1">
    <source>
        <dbReference type="EMBL" id="NEE03756.1"/>
    </source>
</evidence>
<dbReference type="AlphaFoldDB" id="A0A6L9SET9"/>
<accession>A0A6L9SET9</accession>
<protein>
    <submittedName>
        <fullName evidence="1">Winged helix DNA-binding domain-containing protein</fullName>
    </submittedName>
</protein>